<evidence type="ECO:0000313" key="6">
    <source>
        <dbReference type="EMBL" id="HEN27957.1"/>
    </source>
</evidence>
<reference evidence="6" key="1">
    <citation type="journal article" date="2020" name="mSystems">
        <title>Genome- and Community-Level Interaction Insights into Carbon Utilization and Element Cycling Functions of Hydrothermarchaeota in Hydrothermal Sediment.</title>
        <authorList>
            <person name="Zhou Z."/>
            <person name="Liu Y."/>
            <person name="Xu W."/>
            <person name="Pan J."/>
            <person name="Luo Z.H."/>
            <person name="Li M."/>
        </authorList>
    </citation>
    <scope>NUCLEOTIDE SEQUENCE [LARGE SCALE GENOMIC DNA]</scope>
    <source>
        <strain evidence="6">SpSt-34</strain>
        <strain evidence="7">SpSt-69</strain>
    </source>
</reference>
<keyword evidence="2 3" id="KW-0961">Cell wall biogenesis/degradation</keyword>
<dbReference type="AlphaFoldDB" id="A0A7C2P9R6"/>
<dbReference type="InterPro" id="IPR012997">
    <property type="entry name" value="RplA"/>
</dbReference>
<dbReference type="PANTHER" id="PTHR34183:SF1">
    <property type="entry name" value="ENDOLYTIC PEPTIDOGLYCAN TRANSGLYCOSYLASE RLPA"/>
    <property type="match status" value="1"/>
</dbReference>
<gene>
    <name evidence="3" type="primary">rlpA</name>
    <name evidence="6" type="ORF">ENQ77_04745</name>
    <name evidence="7" type="ORF">ENU66_05740</name>
</gene>
<sequence length="126" mass="14091">MILKNGFLFPLIAIFLISGCAPRKASREYVQVGYASYYGREFSGRRTASGEKYDPKKLTAAHPTLPFNTYVKVTNLENGKSVIVRINDRGPFKKGRIIDLSEKAAELLDMKIKGVVLVKLEVVAWP</sequence>
<comment type="subcellular location">
    <subcellularLocation>
        <location evidence="3">Cell membrane</location>
        <topology evidence="3">Lipid-anchor</topology>
    </subcellularLocation>
</comment>
<accession>A0A7C2P9R6</accession>
<comment type="similarity">
    <text evidence="3 4">Belongs to the RlpA family.</text>
</comment>
<evidence type="ECO:0000256" key="2">
    <source>
        <dbReference type="ARBA" id="ARBA00023316"/>
    </source>
</evidence>
<evidence type="ECO:0000256" key="3">
    <source>
        <dbReference type="HAMAP-Rule" id="MF_02071"/>
    </source>
</evidence>
<protein>
    <recommendedName>
        <fullName evidence="3">Probable endolytic peptidoglycan transglycosylase RlpA</fullName>
        <ecNumber evidence="3">4.2.2.-</ecNumber>
    </recommendedName>
</protein>
<dbReference type="InterPro" id="IPR009009">
    <property type="entry name" value="RlpA-like_DPBB"/>
</dbReference>
<dbReference type="GO" id="GO:0005886">
    <property type="term" value="C:plasma membrane"/>
    <property type="evidence" value="ECO:0007669"/>
    <property type="project" value="UniProtKB-SubCell"/>
</dbReference>
<comment type="caution">
    <text evidence="6">The sequence shown here is derived from an EMBL/GenBank/DDBJ whole genome shotgun (WGS) entry which is preliminary data.</text>
</comment>
<dbReference type="NCBIfam" id="TIGR00413">
    <property type="entry name" value="rlpA"/>
    <property type="match status" value="1"/>
</dbReference>
<keyword evidence="3" id="KW-1003">Cell membrane</keyword>
<organism evidence="6">
    <name type="scientific">candidate division WOR-3 bacterium</name>
    <dbReference type="NCBI Taxonomy" id="2052148"/>
    <lineage>
        <taxon>Bacteria</taxon>
        <taxon>Bacteria division WOR-3</taxon>
    </lineage>
</organism>
<dbReference type="PROSITE" id="PS51257">
    <property type="entry name" value="PROKAR_LIPOPROTEIN"/>
    <property type="match status" value="1"/>
</dbReference>
<dbReference type="Pfam" id="PF03330">
    <property type="entry name" value="DPBB_1"/>
    <property type="match status" value="1"/>
</dbReference>
<dbReference type="GO" id="GO:0000270">
    <property type="term" value="P:peptidoglycan metabolic process"/>
    <property type="evidence" value="ECO:0007669"/>
    <property type="project" value="UniProtKB-UniRule"/>
</dbReference>
<dbReference type="GO" id="GO:0008932">
    <property type="term" value="F:lytic endotransglycosylase activity"/>
    <property type="evidence" value="ECO:0007669"/>
    <property type="project" value="UniProtKB-UniRule"/>
</dbReference>
<evidence type="ECO:0000259" key="5">
    <source>
        <dbReference type="Pfam" id="PF03330"/>
    </source>
</evidence>
<dbReference type="Gene3D" id="2.40.40.10">
    <property type="entry name" value="RlpA-like domain"/>
    <property type="match status" value="1"/>
</dbReference>
<dbReference type="InterPro" id="IPR036908">
    <property type="entry name" value="RlpA-like_sf"/>
</dbReference>
<feature type="domain" description="RlpA-like protein double-psi beta-barrel" evidence="5">
    <location>
        <begin position="31"/>
        <end position="119"/>
    </location>
</feature>
<dbReference type="InterPro" id="IPR034718">
    <property type="entry name" value="RlpA"/>
</dbReference>
<keyword evidence="3" id="KW-0472">Membrane</keyword>
<dbReference type="GO" id="GO:0071555">
    <property type="term" value="P:cell wall organization"/>
    <property type="evidence" value="ECO:0007669"/>
    <property type="project" value="UniProtKB-KW"/>
</dbReference>
<evidence type="ECO:0000256" key="1">
    <source>
        <dbReference type="ARBA" id="ARBA00023239"/>
    </source>
</evidence>
<dbReference type="PANTHER" id="PTHR34183">
    <property type="entry name" value="ENDOLYTIC PEPTIDOGLYCAN TRANSGLYCOSYLASE RLPA"/>
    <property type="match status" value="1"/>
</dbReference>
<dbReference type="HAMAP" id="MF_02071">
    <property type="entry name" value="RlpA"/>
    <property type="match status" value="1"/>
</dbReference>
<dbReference type="SUPFAM" id="SSF50685">
    <property type="entry name" value="Barwin-like endoglucanases"/>
    <property type="match status" value="1"/>
</dbReference>
<dbReference type="CDD" id="cd22268">
    <property type="entry name" value="DPBB_RlpA-like"/>
    <property type="match status" value="1"/>
</dbReference>
<keyword evidence="3" id="KW-0449">Lipoprotein</keyword>
<dbReference type="EMBL" id="DTDJ01000036">
    <property type="protein sequence ID" value="HGL17807.1"/>
    <property type="molecule type" value="Genomic_DNA"/>
</dbReference>
<name>A0A7C2P9R6_UNCW3</name>
<evidence type="ECO:0000256" key="4">
    <source>
        <dbReference type="RuleBase" id="RU003495"/>
    </source>
</evidence>
<dbReference type="EC" id="4.2.2.-" evidence="3"/>
<evidence type="ECO:0000313" key="7">
    <source>
        <dbReference type="EMBL" id="HGL17807.1"/>
    </source>
</evidence>
<dbReference type="EMBL" id="DSOL01000138">
    <property type="protein sequence ID" value="HEN27957.1"/>
    <property type="molecule type" value="Genomic_DNA"/>
</dbReference>
<keyword evidence="1 3" id="KW-0456">Lyase</keyword>
<keyword evidence="3" id="KW-0564">Palmitate</keyword>
<proteinExistence type="inferred from homology"/>
<comment type="function">
    <text evidence="3">Lytic transglycosylase with a strong preference for naked glycan strands that lack stem peptides.</text>
</comment>